<evidence type="ECO:0000259" key="2">
    <source>
        <dbReference type="PROSITE" id="PS50878"/>
    </source>
</evidence>
<evidence type="ECO:0000313" key="4">
    <source>
        <dbReference type="Proteomes" id="UP000694700"/>
    </source>
</evidence>
<dbReference type="InterPro" id="IPR000477">
    <property type="entry name" value="RT_dom"/>
</dbReference>
<dbReference type="Ensembl" id="ENSCCRT00015037697.1">
    <property type="protein sequence ID" value="ENSCCRP00015036444.1"/>
    <property type="gene ID" value="ENSCCRG00015015180.1"/>
</dbReference>
<evidence type="ECO:0000313" key="3">
    <source>
        <dbReference type="Ensembl" id="ENSCCRP00015036444.1"/>
    </source>
</evidence>
<protein>
    <recommendedName>
        <fullName evidence="2">Reverse transcriptase domain-containing protein</fullName>
    </recommendedName>
</protein>
<dbReference type="InterPro" id="IPR036691">
    <property type="entry name" value="Endo/exonu/phosph_ase_sf"/>
</dbReference>
<evidence type="ECO:0000256" key="1">
    <source>
        <dbReference type="SAM" id="SignalP"/>
    </source>
</evidence>
<dbReference type="AlphaFoldDB" id="A0A8C1UFQ4"/>
<dbReference type="PROSITE" id="PS50878">
    <property type="entry name" value="RT_POL"/>
    <property type="match status" value="1"/>
</dbReference>
<feature type="domain" description="Reverse transcriptase" evidence="2">
    <location>
        <begin position="636"/>
        <end position="910"/>
    </location>
</feature>
<dbReference type="CDD" id="cd01650">
    <property type="entry name" value="RT_nLTR_like"/>
    <property type="match status" value="1"/>
</dbReference>
<keyword evidence="1" id="KW-0732">Signal</keyword>
<sequence length="1105" mass="124749">MAPVCLACRLQLSCFLLFLSDVSFTCCTRLVYARQALLDIRISVGDSFANSHTVDVECPLHKPYEPPRTIFLHDICQWPLNTVQRKRGSRGGCMTKLKAYLQGDISFGRRSVAWHPRDAVYRCLRPVFPLHLSHATQVDLRSAGRLARRNGVNHGNLRSLRKALSSHVSIPPPKLALINARSVVNKTFLLNDFYSSHNLDFMFITESWIKVGDLTPLSELVPANCTFFNSPRPNGRGGGILTILNNSLSSRCRMVPATAFPSFETQLLHLDWNGPICIGVIYRPPLFTKDFIQQFTEFIGNIATNYDRFLLMGDFNIHVCCHSNSLSQEFLDLIDAFNLLQWVKNPTHTQGHTLDLVLSYGIDVTDIVISDFPLSDHKPILFSLSLLELPQPTIDPVMSRFYSPQFNTNFDLCFTELCSHLHLDQPLSDLDADQHLSLLNSAWLKVANVTAPLKPHKPKPKSDMWQNSDTLHQRQICRKAERKWKRDRLSVSFRMFKDSLTAYQNTAKSAKAAYFSNLIESNHSNPKVLFSVIHSVLNPSAKLSVASDALCEDFQRFFINKITKLRISICPNLTLPPIMPRTSCVWEAFVPINLQTLKDVSAKLKPSFCPNYIIHPRFLKLILNSVGPGMVSLINKCLSTGSVPANLKVATVTPLLKKPSLDPSVLKNYRPISVLPFISKLLEKIVLDQFQHFLSNNCIYEVFQSGFRTAHSTESALLRVLNDIYLSTDSGDTVVLVLLDLSAAFDTVDHPTLLARLETWVGIKGSVLSWFHSYLTDRKFLVKMGNFSSSMAPLRCGLPQGSILAPSLFSLYMLPLGTIFRKHCVSFHFYADDTQIYIPIKRNNPAGLNSLHLCLEEVKAWLAQNFLSLNDDKTEVIVFSPSERSQCTCPDLGSLSPFKSTGVRNLGVLVDQSLKFDKHISSVVSSGFYQLRLLSKIKGFLTPITLEMAVHAFITCRLDYCNSLYCGISDSQISRLQLVQNAAARLIHNCRKYDHISPILRSLHWLPVRQRIDFKILLFVFKSLHNLAPVYLSELIHPYIPSRSLRSHDQALLVVPRVRLKRRGERAFAVAGPCLWNTMPLEIRTAPNLSVFKSLVKTYLFSLAY</sequence>
<dbReference type="Proteomes" id="UP000694700">
    <property type="component" value="Unplaced"/>
</dbReference>
<dbReference type="Gene3D" id="3.60.10.10">
    <property type="entry name" value="Endonuclease/exonuclease/phosphatase"/>
    <property type="match status" value="1"/>
</dbReference>
<organism evidence="3 4">
    <name type="scientific">Cyprinus carpio</name>
    <name type="common">Common carp</name>
    <dbReference type="NCBI Taxonomy" id="7962"/>
    <lineage>
        <taxon>Eukaryota</taxon>
        <taxon>Metazoa</taxon>
        <taxon>Chordata</taxon>
        <taxon>Craniata</taxon>
        <taxon>Vertebrata</taxon>
        <taxon>Euteleostomi</taxon>
        <taxon>Actinopterygii</taxon>
        <taxon>Neopterygii</taxon>
        <taxon>Teleostei</taxon>
        <taxon>Ostariophysi</taxon>
        <taxon>Cypriniformes</taxon>
        <taxon>Cyprinidae</taxon>
        <taxon>Cyprininae</taxon>
        <taxon>Cyprinus</taxon>
    </lineage>
</organism>
<dbReference type="Pfam" id="PF00078">
    <property type="entry name" value="RVT_1"/>
    <property type="match status" value="1"/>
</dbReference>
<dbReference type="SUPFAM" id="SSF56219">
    <property type="entry name" value="DNase I-like"/>
    <property type="match status" value="1"/>
</dbReference>
<dbReference type="PANTHER" id="PTHR33332">
    <property type="entry name" value="REVERSE TRANSCRIPTASE DOMAIN-CONTAINING PROTEIN"/>
    <property type="match status" value="1"/>
</dbReference>
<dbReference type="GO" id="GO:0003824">
    <property type="term" value="F:catalytic activity"/>
    <property type="evidence" value="ECO:0007669"/>
    <property type="project" value="InterPro"/>
</dbReference>
<dbReference type="Pfam" id="PF03372">
    <property type="entry name" value="Exo_endo_phos"/>
    <property type="match status" value="1"/>
</dbReference>
<dbReference type="InterPro" id="IPR043502">
    <property type="entry name" value="DNA/RNA_pol_sf"/>
</dbReference>
<dbReference type="InterPro" id="IPR005135">
    <property type="entry name" value="Endo/exonuclease/phosphatase"/>
</dbReference>
<accession>A0A8C1UFQ4</accession>
<name>A0A8C1UFQ4_CYPCA</name>
<proteinExistence type="predicted"/>
<feature type="chain" id="PRO_5034648395" description="Reverse transcriptase domain-containing protein" evidence="1">
    <location>
        <begin position="28"/>
        <end position="1105"/>
    </location>
</feature>
<feature type="signal peptide" evidence="1">
    <location>
        <begin position="1"/>
        <end position="27"/>
    </location>
</feature>
<reference evidence="3" key="1">
    <citation type="submission" date="2025-08" db="UniProtKB">
        <authorList>
            <consortium name="Ensembl"/>
        </authorList>
    </citation>
    <scope>IDENTIFICATION</scope>
</reference>
<dbReference type="SUPFAM" id="SSF56672">
    <property type="entry name" value="DNA/RNA polymerases"/>
    <property type="match status" value="1"/>
</dbReference>